<keyword evidence="1 3" id="KW-0560">Oxidoreductase</keyword>
<accession>A0AAU7X5I1</accession>
<evidence type="ECO:0000256" key="1">
    <source>
        <dbReference type="ARBA" id="ARBA00023002"/>
    </source>
</evidence>
<dbReference type="AlphaFoldDB" id="A0AAU7X5I1"/>
<dbReference type="InterPro" id="IPR036188">
    <property type="entry name" value="FAD/NAD-bd_sf"/>
</dbReference>
<dbReference type="Gene3D" id="3.50.50.60">
    <property type="entry name" value="FAD/NAD(P)-binding domain"/>
    <property type="match status" value="1"/>
</dbReference>
<dbReference type="GO" id="GO:0005737">
    <property type="term" value="C:cytoplasm"/>
    <property type="evidence" value="ECO:0007669"/>
    <property type="project" value="TreeGrafter"/>
</dbReference>
<dbReference type="InterPro" id="IPR006076">
    <property type="entry name" value="FAD-dep_OxRdtase"/>
</dbReference>
<reference evidence="3" key="1">
    <citation type="submission" date="2024-06" db="EMBL/GenBank/DDBJ databases">
        <authorList>
            <person name="Wu L."/>
        </authorList>
    </citation>
    <scope>NUCLEOTIDE SEQUENCE</scope>
    <source>
        <strain evidence="3">W17</strain>
    </source>
</reference>
<dbReference type="Gene3D" id="3.30.9.10">
    <property type="entry name" value="D-Amino Acid Oxidase, subunit A, domain 2"/>
    <property type="match status" value="1"/>
</dbReference>
<dbReference type="PANTHER" id="PTHR13847">
    <property type="entry name" value="SARCOSINE DEHYDROGENASE-RELATED"/>
    <property type="match status" value="1"/>
</dbReference>
<feature type="domain" description="FAD dependent oxidoreductase" evidence="2">
    <location>
        <begin position="8"/>
        <end position="379"/>
    </location>
</feature>
<name>A0AAU7X5I1_9PSED</name>
<dbReference type="SUPFAM" id="SSF51905">
    <property type="entry name" value="FAD/NAD(P)-binding domain"/>
    <property type="match status" value="1"/>
</dbReference>
<evidence type="ECO:0000259" key="2">
    <source>
        <dbReference type="Pfam" id="PF01266"/>
    </source>
</evidence>
<dbReference type="EC" id="1.-.-.-" evidence="3"/>
<gene>
    <name evidence="3" type="ORF">ABCR88_14905</name>
</gene>
<dbReference type="EMBL" id="CP158490">
    <property type="protein sequence ID" value="XBY27060.1"/>
    <property type="molecule type" value="Genomic_DNA"/>
</dbReference>
<dbReference type="Pfam" id="PF01266">
    <property type="entry name" value="DAO"/>
    <property type="match status" value="1"/>
</dbReference>
<proteinExistence type="predicted"/>
<sequence length="436" mass="48050">MKQSVEVDVCVIGGGITGLSTAYHVRKIDSNASVALLEGEVIGFGASGRNAGQLIIAFGEGDFRAQLKRYGEKRLAQAYHYVHEGLQMIEDLILEHDIHCDYEQTGYYEMGLKSNGDGTVNDYIKFCKSIGQASYLESISAEQVALEFNSPYFGNACFDSRGGQLNPLKLLHGLKNATEQLGAKIYEHSPAVSIERDLNGITVRTGSGTVRCAKLVLATNAYSHLIHGLQDLGTTRMQSPVFVYANITERLTAEQWRELKWPRRCGVNMMSKLFYSFAPTSDGRLLYVGNYYAAVPSGNEMALDISKGFMLDGPQHLQSFFPALAGVRTEQSWGGPISTTRDYIPHVGLLEDARIGYANGCWGHGLPIGAHNGRTLAELMLEGSTDSTLSWLVTRDKLKWPNRFITSTVVKGLSAVMRHDIRKAGQKMNPKFTFTN</sequence>
<protein>
    <submittedName>
        <fullName evidence="3">FAD-dependent oxidoreductase</fullName>
        <ecNumber evidence="3">1.-.-.-</ecNumber>
    </submittedName>
</protein>
<dbReference type="RefSeq" id="WP_350404776.1">
    <property type="nucleotide sequence ID" value="NZ_CP158490.1"/>
</dbReference>
<evidence type="ECO:0000313" key="3">
    <source>
        <dbReference type="EMBL" id="XBY27060.1"/>
    </source>
</evidence>
<dbReference type="PANTHER" id="PTHR13847:SF281">
    <property type="entry name" value="FAD DEPENDENT OXIDOREDUCTASE DOMAIN-CONTAINING PROTEIN"/>
    <property type="match status" value="1"/>
</dbReference>
<organism evidence="3">
    <name type="scientific">Pseudomonas sp. W17</name>
    <dbReference type="NCBI Taxonomy" id="3144407"/>
    <lineage>
        <taxon>Bacteria</taxon>
        <taxon>Pseudomonadati</taxon>
        <taxon>Pseudomonadota</taxon>
        <taxon>Gammaproteobacteria</taxon>
        <taxon>Pseudomonadales</taxon>
        <taxon>Pseudomonadaceae</taxon>
        <taxon>Pseudomonas</taxon>
    </lineage>
</organism>
<dbReference type="GO" id="GO:0016491">
    <property type="term" value="F:oxidoreductase activity"/>
    <property type="evidence" value="ECO:0007669"/>
    <property type="project" value="UniProtKB-KW"/>
</dbReference>